<gene>
    <name evidence="3" type="primary">LOC113724253</name>
</gene>
<accession>A0A6P6VJV5</accession>
<protein>
    <recommendedName>
        <fullName evidence="1">RNase H type-1 domain-containing protein</fullName>
    </recommendedName>
</protein>
<dbReference type="AlphaFoldDB" id="A0A6P6VJV5"/>
<dbReference type="OrthoDB" id="1740441at2759"/>
<dbReference type="SUPFAM" id="SSF53098">
    <property type="entry name" value="Ribonuclease H-like"/>
    <property type="match status" value="1"/>
</dbReference>
<dbReference type="Gene3D" id="3.30.420.10">
    <property type="entry name" value="Ribonuclease H-like superfamily/Ribonuclease H"/>
    <property type="match status" value="1"/>
</dbReference>
<reference evidence="2" key="1">
    <citation type="journal article" date="2025" name="Foods">
        <title>Unveiling the Microbial Signatures of Arabica Coffee Cherries: Insights into Ripeness Specific Diversity, Functional Traits, and Implications for Quality and Safety.</title>
        <authorList>
            <consortium name="RefSeq"/>
            <person name="Tenea G.N."/>
            <person name="Cifuentes V."/>
            <person name="Reyes P."/>
            <person name="Cevallos-Vallejos M."/>
        </authorList>
    </citation>
    <scope>NUCLEOTIDE SEQUENCE [LARGE SCALE GENOMIC DNA]</scope>
</reference>
<keyword evidence="2" id="KW-1185">Reference proteome</keyword>
<dbReference type="Proteomes" id="UP001652660">
    <property type="component" value="Chromosome 2c"/>
</dbReference>
<name>A0A6P6VJV5_COFAR</name>
<dbReference type="InterPro" id="IPR002156">
    <property type="entry name" value="RNaseH_domain"/>
</dbReference>
<dbReference type="InterPro" id="IPR012337">
    <property type="entry name" value="RNaseH-like_sf"/>
</dbReference>
<dbReference type="RefSeq" id="XP_027102976.1">
    <property type="nucleotide sequence ID" value="XM_027247175.1"/>
</dbReference>
<dbReference type="GO" id="GO:0003676">
    <property type="term" value="F:nucleic acid binding"/>
    <property type="evidence" value="ECO:0007669"/>
    <property type="project" value="InterPro"/>
</dbReference>
<sequence length="432" mass="49024">MKGMFAIYERASGQAINYEKSIVFFSANTSKEMRKNICTALGNMKEAASGKYLDLPMLIGRSKQQVFGYIEQKMKDKLQGWKRNLLSPAGKETLIKSVAMALPTYTMSCFKIPKVKGRGDLGFRDLEKFNEALLAKQMWRILTNPNLLVSKVMKAKYLTKPQNWSKDPPKAASWDKWIPGSDNGRLKTERHPQCTIRKAVELITDGEWNQATLKRWFIEEDIQNIKAIPISTTGCQDRLYWRYTKSGVFTVKSAYNAAMEVSQEQQRGRMQTNIGSTSYDQQSSKIWKNARNRKAFEAKEADPRKLVQQAIVEWEEHIEAQKDINGESIQQTTNSSSRGKWIPAPRGLIKINTDAAFSQNMGRTGIGAVARNVEGKLVKAWARAAHKTSEPQMEEASTIRIGMQMAQEANWRAVEFQSDCKEVVDMINKETG</sequence>
<evidence type="ECO:0000259" key="1">
    <source>
        <dbReference type="Pfam" id="PF13456"/>
    </source>
</evidence>
<proteinExistence type="predicted"/>
<dbReference type="Pfam" id="PF13456">
    <property type="entry name" value="RVT_3"/>
    <property type="match status" value="1"/>
</dbReference>
<dbReference type="InterPro" id="IPR044730">
    <property type="entry name" value="RNase_H-like_dom_plant"/>
</dbReference>
<evidence type="ECO:0000313" key="3">
    <source>
        <dbReference type="RefSeq" id="XP_027102976.1"/>
    </source>
</evidence>
<organism evidence="2 3">
    <name type="scientific">Coffea arabica</name>
    <name type="common">Arabian coffee</name>
    <dbReference type="NCBI Taxonomy" id="13443"/>
    <lineage>
        <taxon>Eukaryota</taxon>
        <taxon>Viridiplantae</taxon>
        <taxon>Streptophyta</taxon>
        <taxon>Embryophyta</taxon>
        <taxon>Tracheophyta</taxon>
        <taxon>Spermatophyta</taxon>
        <taxon>Magnoliopsida</taxon>
        <taxon>eudicotyledons</taxon>
        <taxon>Gunneridae</taxon>
        <taxon>Pentapetalae</taxon>
        <taxon>asterids</taxon>
        <taxon>lamiids</taxon>
        <taxon>Gentianales</taxon>
        <taxon>Rubiaceae</taxon>
        <taxon>Ixoroideae</taxon>
        <taxon>Gardenieae complex</taxon>
        <taxon>Bertiereae - Coffeeae clade</taxon>
        <taxon>Coffeeae</taxon>
        <taxon>Coffea</taxon>
    </lineage>
</organism>
<dbReference type="PANTHER" id="PTHR33116:SF86">
    <property type="entry name" value="REVERSE TRANSCRIPTASE DOMAIN-CONTAINING PROTEIN"/>
    <property type="match status" value="1"/>
</dbReference>
<dbReference type="PANTHER" id="PTHR33116">
    <property type="entry name" value="REVERSE TRANSCRIPTASE ZINC-BINDING DOMAIN-CONTAINING PROTEIN-RELATED-RELATED"/>
    <property type="match status" value="1"/>
</dbReference>
<reference evidence="3" key="2">
    <citation type="submission" date="2025-08" db="UniProtKB">
        <authorList>
            <consortium name="RefSeq"/>
        </authorList>
    </citation>
    <scope>IDENTIFICATION</scope>
    <source>
        <tissue evidence="3">Leaves</tissue>
    </source>
</reference>
<dbReference type="InterPro" id="IPR036397">
    <property type="entry name" value="RNaseH_sf"/>
</dbReference>
<dbReference type="GO" id="GO:0004523">
    <property type="term" value="F:RNA-DNA hybrid ribonuclease activity"/>
    <property type="evidence" value="ECO:0007669"/>
    <property type="project" value="InterPro"/>
</dbReference>
<feature type="domain" description="RNase H type-1" evidence="1">
    <location>
        <begin position="352"/>
        <end position="431"/>
    </location>
</feature>
<evidence type="ECO:0000313" key="2">
    <source>
        <dbReference type="Proteomes" id="UP001652660"/>
    </source>
</evidence>
<dbReference type="GeneID" id="113724253"/>
<dbReference type="CDD" id="cd06222">
    <property type="entry name" value="RNase_H_like"/>
    <property type="match status" value="1"/>
</dbReference>